<evidence type="ECO:0000313" key="1">
    <source>
        <dbReference type="EMBL" id="JAH71788.1"/>
    </source>
</evidence>
<sequence length="39" mass="4563">MVQSIRISLRPAMSRSMLKSSTTPYVLCYWWVQFPVCVP</sequence>
<reference evidence="1" key="2">
    <citation type="journal article" date="2015" name="Fish Shellfish Immunol.">
        <title>Early steps in the European eel (Anguilla anguilla)-Vibrio vulnificus interaction in the gills: Role of the RtxA13 toxin.</title>
        <authorList>
            <person name="Callol A."/>
            <person name="Pajuelo D."/>
            <person name="Ebbesson L."/>
            <person name="Teles M."/>
            <person name="MacKenzie S."/>
            <person name="Amaro C."/>
        </authorList>
    </citation>
    <scope>NUCLEOTIDE SEQUENCE</scope>
</reference>
<accession>A0A0E9V3H8</accession>
<reference evidence="1" key="1">
    <citation type="submission" date="2014-11" db="EMBL/GenBank/DDBJ databases">
        <authorList>
            <person name="Amaro Gonzalez C."/>
        </authorList>
    </citation>
    <scope>NUCLEOTIDE SEQUENCE</scope>
</reference>
<protein>
    <submittedName>
        <fullName evidence="1">Uncharacterized protein</fullName>
    </submittedName>
</protein>
<organism evidence="1">
    <name type="scientific">Anguilla anguilla</name>
    <name type="common">European freshwater eel</name>
    <name type="synonym">Muraena anguilla</name>
    <dbReference type="NCBI Taxonomy" id="7936"/>
    <lineage>
        <taxon>Eukaryota</taxon>
        <taxon>Metazoa</taxon>
        <taxon>Chordata</taxon>
        <taxon>Craniata</taxon>
        <taxon>Vertebrata</taxon>
        <taxon>Euteleostomi</taxon>
        <taxon>Actinopterygii</taxon>
        <taxon>Neopterygii</taxon>
        <taxon>Teleostei</taxon>
        <taxon>Anguilliformes</taxon>
        <taxon>Anguillidae</taxon>
        <taxon>Anguilla</taxon>
    </lineage>
</organism>
<proteinExistence type="predicted"/>
<dbReference type="EMBL" id="GBXM01036789">
    <property type="protein sequence ID" value="JAH71788.1"/>
    <property type="molecule type" value="Transcribed_RNA"/>
</dbReference>
<dbReference type="AlphaFoldDB" id="A0A0E9V3H8"/>
<name>A0A0E9V3H8_ANGAN</name>